<feature type="transmembrane region" description="Helical" evidence="1">
    <location>
        <begin position="42"/>
        <end position="61"/>
    </location>
</feature>
<feature type="transmembrane region" description="Helical" evidence="1">
    <location>
        <begin position="195"/>
        <end position="217"/>
    </location>
</feature>
<feature type="transmembrane region" description="Helical" evidence="1">
    <location>
        <begin position="73"/>
        <end position="92"/>
    </location>
</feature>
<evidence type="ECO:0008006" key="4">
    <source>
        <dbReference type="Google" id="ProtNLM"/>
    </source>
</evidence>
<sequence length="279" mass="31729">MKYLKNAFELYINSSIHVSLAVVAFTLVSIFEHDLEVDKNLILFIFFASITGYNFVKYAGIAKLYHLSLATNLRLIQIFSLFCFVAMIFFASKLDINVLIATGIMGVFTLLYALPVFGGEKNLRSLPGIKIFIIAVVWAGSTVVIPLINAEKVLGIDLIVDFLQRLMLVVVLTLPFEIRDLEYDNEHLGTIPQKLGVFMTKVFGSVLIFIILCADLFQRSFNSTEFLSLLIMLVISGFFLWGSEMKQGRFYSSFWVEALPIMYLGLYLLFRFFLPQIPF</sequence>
<feature type="transmembrane region" description="Helical" evidence="1">
    <location>
        <begin position="129"/>
        <end position="148"/>
    </location>
</feature>
<proteinExistence type="predicted"/>
<feature type="transmembrane region" description="Helical" evidence="1">
    <location>
        <begin position="12"/>
        <end position="30"/>
    </location>
</feature>
<feature type="transmembrane region" description="Helical" evidence="1">
    <location>
        <begin position="223"/>
        <end position="242"/>
    </location>
</feature>
<dbReference type="RefSeq" id="WP_089662249.1">
    <property type="nucleotide sequence ID" value="NZ_LT629745.1"/>
</dbReference>
<accession>A0A1H1P061</accession>
<dbReference type="AlphaFoldDB" id="A0A1H1P061"/>
<keyword evidence="3" id="KW-1185">Reference proteome</keyword>
<keyword evidence="1" id="KW-0812">Transmembrane</keyword>
<reference evidence="2 3" key="1">
    <citation type="submission" date="2016-10" db="EMBL/GenBank/DDBJ databases">
        <authorList>
            <person name="Varghese N."/>
            <person name="Submissions S."/>
        </authorList>
    </citation>
    <scope>NUCLEOTIDE SEQUENCE [LARGE SCALE GENOMIC DNA]</scope>
    <source>
        <strain evidence="2 3">Mar_2010_102</strain>
    </source>
</reference>
<organism evidence="2 3">
    <name type="scientific">Christiangramia echinicola</name>
    <dbReference type="NCBI Taxonomy" id="279359"/>
    <lineage>
        <taxon>Bacteria</taxon>
        <taxon>Pseudomonadati</taxon>
        <taxon>Bacteroidota</taxon>
        <taxon>Flavobacteriia</taxon>
        <taxon>Flavobacteriales</taxon>
        <taxon>Flavobacteriaceae</taxon>
        <taxon>Christiangramia</taxon>
    </lineage>
</organism>
<evidence type="ECO:0000313" key="2">
    <source>
        <dbReference type="EMBL" id="SDS04597.1"/>
    </source>
</evidence>
<keyword evidence="1" id="KW-1133">Transmembrane helix</keyword>
<name>A0A1H1P061_9FLAO</name>
<keyword evidence="1" id="KW-0472">Membrane</keyword>
<dbReference type="Proteomes" id="UP000198858">
    <property type="component" value="Chromosome I"/>
</dbReference>
<gene>
    <name evidence="2" type="ORF">SAMN04488552_1931</name>
</gene>
<dbReference type="EMBL" id="LT629745">
    <property type="protein sequence ID" value="SDS04597.1"/>
    <property type="molecule type" value="Genomic_DNA"/>
</dbReference>
<protein>
    <recommendedName>
        <fullName evidence="4">Prenyltransferase</fullName>
    </recommendedName>
</protein>
<feature type="transmembrane region" description="Helical" evidence="1">
    <location>
        <begin position="98"/>
        <end position="117"/>
    </location>
</feature>
<evidence type="ECO:0000313" key="3">
    <source>
        <dbReference type="Proteomes" id="UP000198858"/>
    </source>
</evidence>
<dbReference type="STRING" id="1250231.SAMN04488552_1931"/>
<feature type="transmembrane region" description="Helical" evidence="1">
    <location>
        <begin position="254"/>
        <end position="274"/>
    </location>
</feature>
<evidence type="ECO:0000256" key="1">
    <source>
        <dbReference type="SAM" id="Phobius"/>
    </source>
</evidence>